<evidence type="ECO:0000256" key="5">
    <source>
        <dbReference type="ARBA" id="ARBA00022679"/>
    </source>
</evidence>
<dbReference type="GO" id="GO:0000139">
    <property type="term" value="C:Golgi membrane"/>
    <property type="evidence" value="ECO:0007669"/>
    <property type="project" value="UniProtKB-SubCell"/>
</dbReference>
<dbReference type="UniPathway" id="UPA00378"/>
<accession>R7T727</accession>
<dbReference type="Gene3D" id="3.40.50.11660">
    <property type="entry name" value="Glycosyl transferase family 10, C-terminal domain"/>
    <property type="match status" value="1"/>
</dbReference>
<dbReference type="PANTHER" id="PTHR48438:SF1">
    <property type="entry name" value="ALPHA-(1,3)-FUCOSYLTRANSFERASE C-RELATED"/>
    <property type="match status" value="1"/>
</dbReference>
<keyword evidence="11" id="KW-0325">Glycoprotein</keyword>
<evidence type="ECO:0000313" key="16">
    <source>
        <dbReference type="Proteomes" id="UP000014760"/>
    </source>
</evidence>
<dbReference type="InterPro" id="IPR038577">
    <property type="entry name" value="GT10-like_C_sf"/>
</dbReference>
<evidence type="ECO:0000256" key="1">
    <source>
        <dbReference type="ARBA" id="ARBA00004323"/>
    </source>
</evidence>
<keyword evidence="10" id="KW-0472">Membrane</keyword>
<evidence type="ECO:0000256" key="10">
    <source>
        <dbReference type="ARBA" id="ARBA00023136"/>
    </source>
</evidence>
<evidence type="ECO:0000313" key="14">
    <source>
        <dbReference type="EMBL" id="ELT89434.1"/>
    </source>
</evidence>
<dbReference type="PANTHER" id="PTHR48438">
    <property type="entry name" value="ALPHA-(1,3)-FUCOSYLTRANSFERASE C-RELATED"/>
    <property type="match status" value="1"/>
</dbReference>
<keyword evidence="9 12" id="KW-0333">Golgi apparatus</keyword>
<dbReference type="Proteomes" id="UP000014760">
    <property type="component" value="Unassembled WGS sequence"/>
</dbReference>
<dbReference type="EnsemblMetazoa" id="CapteT75820">
    <property type="protein sequence ID" value="CapteP75820"/>
    <property type="gene ID" value="CapteG75820"/>
</dbReference>
<evidence type="ECO:0000256" key="3">
    <source>
        <dbReference type="ARBA" id="ARBA00008919"/>
    </source>
</evidence>
<feature type="domain" description="Fucosyltransferase C-terminal" evidence="13">
    <location>
        <begin position="66"/>
        <end position="201"/>
    </location>
</feature>
<evidence type="ECO:0000256" key="2">
    <source>
        <dbReference type="ARBA" id="ARBA00004922"/>
    </source>
</evidence>
<dbReference type="OrthoDB" id="8057859at2759"/>
<keyword evidence="16" id="KW-1185">Reference proteome</keyword>
<evidence type="ECO:0000256" key="9">
    <source>
        <dbReference type="ARBA" id="ARBA00023034"/>
    </source>
</evidence>
<evidence type="ECO:0000256" key="7">
    <source>
        <dbReference type="ARBA" id="ARBA00022968"/>
    </source>
</evidence>
<dbReference type="AlphaFoldDB" id="R7T727"/>
<keyword evidence="4 12" id="KW-0328">Glycosyltransferase</keyword>
<proteinExistence type="inferred from homology"/>
<dbReference type="EC" id="2.4.1.-" evidence="12"/>
<gene>
    <name evidence="14" type="ORF">CAPTEDRAFT_75820</name>
</gene>
<comment type="subcellular location">
    <subcellularLocation>
        <location evidence="1">Golgi apparatus membrane</location>
        <topology evidence="1">Single-pass type II membrane protein</topology>
    </subcellularLocation>
    <subcellularLocation>
        <location evidence="12">Golgi apparatus</location>
        <location evidence="12">Golgi stack membrane</location>
        <topology evidence="12">Single-pass type II membrane protein</topology>
    </subcellularLocation>
</comment>
<keyword evidence="5 12" id="KW-0808">Transferase</keyword>
<keyword evidence="6 12" id="KW-0812">Transmembrane</keyword>
<evidence type="ECO:0000256" key="12">
    <source>
        <dbReference type="RuleBase" id="RU003832"/>
    </source>
</evidence>
<dbReference type="InterPro" id="IPR001503">
    <property type="entry name" value="Glyco_trans_10"/>
</dbReference>
<reference evidence="14 16" key="2">
    <citation type="journal article" date="2013" name="Nature">
        <title>Insights into bilaterian evolution from three spiralian genomes.</title>
        <authorList>
            <person name="Simakov O."/>
            <person name="Marletaz F."/>
            <person name="Cho S.J."/>
            <person name="Edsinger-Gonzales E."/>
            <person name="Havlak P."/>
            <person name="Hellsten U."/>
            <person name="Kuo D.H."/>
            <person name="Larsson T."/>
            <person name="Lv J."/>
            <person name="Arendt D."/>
            <person name="Savage R."/>
            <person name="Osoegawa K."/>
            <person name="de Jong P."/>
            <person name="Grimwood J."/>
            <person name="Chapman J.A."/>
            <person name="Shapiro H."/>
            <person name="Aerts A."/>
            <person name="Otillar R.P."/>
            <person name="Terry A.Y."/>
            <person name="Boore J.L."/>
            <person name="Grigoriev I.V."/>
            <person name="Lindberg D.R."/>
            <person name="Seaver E.C."/>
            <person name="Weisblat D.A."/>
            <person name="Putnam N.H."/>
            <person name="Rokhsar D.S."/>
        </authorList>
    </citation>
    <scope>NUCLEOTIDE SEQUENCE</scope>
    <source>
        <strain evidence="14 16">I ESC-2004</strain>
    </source>
</reference>
<evidence type="ECO:0000313" key="15">
    <source>
        <dbReference type="EnsemblMetazoa" id="CapteP75820"/>
    </source>
</evidence>
<feature type="non-terminal residue" evidence="14">
    <location>
        <position position="1"/>
    </location>
</feature>
<dbReference type="InterPro" id="IPR055270">
    <property type="entry name" value="Glyco_tran_10_C"/>
</dbReference>
<name>R7T727_CAPTE</name>
<evidence type="ECO:0000256" key="8">
    <source>
        <dbReference type="ARBA" id="ARBA00022989"/>
    </source>
</evidence>
<comment type="pathway">
    <text evidence="2">Protein modification; protein glycosylation.</text>
</comment>
<dbReference type="OMA" id="TRTHSEC"/>
<comment type="similarity">
    <text evidence="3 12">Belongs to the glycosyltransferase 10 family.</text>
</comment>
<reference evidence="16" key="1">
    <citation type="submission" date="2012-12" db="EMBL/GenBank/DDBJ databases">
        <authorList>
            <person name="Hellsten U."/>
            <person name="Grimwood J."/>
            <person name="Chapman J.A."/>
            <person name="Shapiro H."/>
            <person name="Aerts A."/>
            <person name="Otillar R.P."/>
            <person name="Terry A.Y."/>
            <person name="Boore J.L."/>
            <person name="Simakov O."/>
            <person name="Marletaz F."/>
            <person name="Cho S.-J."/>
            <person name="Edsinger-Gonzales E."/>
            <person name="Havlak P."/>
            <person name="Kuo D.-H."/>
            <person name="Larsson T."/>
            <person name="Lv J."/>
            <person name="Arendt D."/>
            <person name="Savage R."/>
            <person name="Osoegawa K."/>
            <person name="de Jong P."/>
            <person name="Lindberg D.R."/>
            <person name="Seaver E.C."/>
            <person name="Weisblat D.A."/>
            <person name="Putnam N.H."/>
            <person name="Grigoriev I.V."/>
            <person name="Rokhsar D.S."/>
        </authorList>
    </citation>
    <scope>NUCLEOTIDE SEQUENCE</scope>
    <source>
        <strain evidence="16">I ESC-2004</strain>
    </source>
</reference>
<dbReference type="HOGENOM" id="CLU_032075_5_1_1"/>
<dbReference type="Pfam" id="PF00852">
    <property type="entry name" value="Glyco_transf_10"/>
    <property type="match status" value="1"/>
</dbReference>
<dbReference type="GO" id="GO:0008417">
    <property type="term" value="F:fucosyltransferase activity"/>
    <property type="evidence" value="ECO:0007669"/>
    <property type="project" value="InterPro"/>
</dbReference>
<feature type="non-terminal residue" evidence="14">
    <location>
        <position position="202"/>
    </location>
</feature>
<keyword evidence="7" id="KW-0735">Signal-anchor</keyword>
<dbReference type="GO" id="GO:0032580">
    <property type="term" value="C:Golgi cisterna membrane"/>
    <property type="evidence" value="ECO:0007669"/>
    <property type="project" value="UniProtKB-SubCell"/>
</dbReference>
<evidence type="ECO:0000256" key="4">
    <source>
        <dbReference type="ARBA" id="ARBA00022676"/>
    </source>
</evidence>
<protein>
    <recommendedName>
        <fullName evidence="12">Fucosyltransferase</fullName>
        <ecNumber evidence="12">2.4.1.-</ecNumber>
    </recommendedName>
</protein>
<organism evidence="14">
    <name type="scientific">Capitella teleta</name>
    <name type="common">Polychaete worm</name>
    <dbReference type="NCBI Taxonomy" id="283909"/>
    <lineage>
        <taxon>Eukaryota</taxon>
        <taxon>Metazoa</taxon>
        <taxon>Spiralia</taxon>
        <taxon>Lophotrochozoa</taxon>
        <taxon>Annelida</taxon>
        <taxon>Polychaeta</taxon>
        <taxon>Sedentaria</taxon>
        <taxon>Scolecida</taxon>
        <taxon>Capitellidae</taxon>
        <taxon>Capitella</taxon>
    </lineage>
</organism>
<dbReference type="FunFam" id="3.40.50.11660:FF:000002">
    <property type="entry name" value="Alpha-(1,3)-fucosyltransferase"/>
    <property type="match status" value="1"/>
</dbReference>
<evidence type="ECO:0000259" key="13">
    <source>
        <dbReference type="Pfam" id="PF00852"/>
    </source>
</evidence>
<reference evidence="15" key="3">
    <citation type="submission" date="2015-06" db="UniProtKB">
        <authorList>
            <consortium name="EnsemblMetazoa"/>
        </authorList>
    </citation>
    <scope>IDENTIFICATION</scope>
</reference>
<evidence type="ECO:0000256" key="6">
    <source>
        <dbReference type="ARBA" id="ARBA00022692"/>
    </source>
</evidence>
<dbReference type="SUPFAM" id="SSF53756">
    <property type="entry name" value="UDP-Glycosyltransferase/glycogen phosphorylase"/>
    <property type="match status" value="1"/>
</dbReference>
<dbReference type="EMBL" id="AMQN01014856">
    <property type="status" value="NOT_ANNOTATED_CDS"/>
    <property type="molecule type" value="Genomic_DNA"/>
</dbReference>
<dbReference type="EMBL" id="KB311362">
    <property type="protein sequence ID" value="ELT89434.1"/>
    <property type="molecule type" value="Genomic_DNA"/>
</dbReference>
<sequence>DQKWIFNEHESPMKTWTAKRRSEIDIWTQFNVSVTYNTDAHVQHYMYAFECHPDPKKSPQQADFLQNKIGEVLWIASNCEWTMGREVYVEEMKKHIDVTVMGNCGSGEICGAYDELNIRCVNRIMRRYKFYLAFENSMCEDYYTEKVRKTLLVDTVPVVMGLANYTAILGAGTFIDVRDFTSVKELATHLSKVGSNPMLYNQ</sequence>
<keyword evidence="8" id="KW-1133">Transmembrane helix</keyword>
<evidence type="ECO:0000256" key="11">
    <source>
        <dbReference type="ARBA" id="ARBA00023180"/>
    </source>
</evidence>